<dbReference type="Proteomes" id="UP001620234">
    <property type="component" value="Unassembled WGS sequence"/>
</dbReference>
<reference evidence="2 3" key="1">
    <citation type="submission" date="2024-11" db="EMBL/GenBank/DDBJ databases">
        <title>The Natural Products Discovery Center: Release of the First 8490 Sequenced Strains for Exploring Actinobacteria Biosynthetic Diversity.</title>
        <authorList>
            <person name="Kalkreuter E."/>
            <person name="Kautsar S.A."/>
            <person name="Yang D."/>
            <person name="Bader C.D."/>
            <person name="Teijaro C.N."/>
            <person name="Fluegel L."/>
            <person name="Davis C.M."/>
            <person name="Simpson J.R."/>
            <person name="Lauterbach L."/>
            <person name="Steele A.D."/>
            <person name="Gui C."/>
            <person name="Meng S."/>
            <person name="Li G."/>
            <person name="Viehrig K."/>
            <person name="Ye F."/>
            <person name="Su P."/>
            <person name="Kiefer A.F."/>
            <person name="Nichols A."/>
            <person name="Cepeda A.J."/>
            <person name="Yan W."/>
            <person name="Fan B."/>
            <person name="Jiang Y."/>
            <person name="Adhikari A."/>
            <person name="Zheng C.-J."/>
            <person name="Schuster L."/>
            <person name="Cowan T.M."/>
            <person name="Smanski M.J."/>
            <person name="Chevrette M.G."/>
            <person name="De Carvalho L.P.S."/>
            <person name="Shen B."/>
        </authorList>
    </citation>
    <scope>NUCLEOTIDE SEQUENCE [LARGE SCALE GENOMIC DNA]</scope>
    <source>
        <strain evidence="2 3">NPDC077433</strain>
    </source>
</reference>
<evidence type="ECO:0000256" key="1">
    <source>
        <dbReference type="SAM" id="Phobius"/>
    </source>
</evidence>
<keyword evidence="1" id="KW-1133">Transmembrane helix</keyword>
<comment type="caution">
    <text evidence="2">The sequence shown here is derived from an EMBL/GenBank/DDBJ whole genome shotgun (WGS) entry which is preliminary data.</text>
</comment>
<organism evidence="2 3">
    <name type="scientific">Psychrobacter namhaensis</name>
    <dbReference type="NCBI Taxonomy" id="292734"/>
    <lineage>
        <taxon>Bacteria</taxon>
        <taxon>Pseudomonadati</taxon>
        <taxon>Pseudomonadota</taxon>
        <taxon>Gammaproteobacteria</taxon>
        <taxon>Moraxellales</taxon>
        <taxon>Moraxellaceae</taxon>
        <taxon>Psychrobacter</taxon>
    </lineage>
</organism>
<protein>
    <submittedName>
        <fullName evidence="2">Uncharacterized protein</fullName>
    </submittedName>
</protein>
<evidence type="ECO:0000313" key="3">
    <source>
        <dbReference type="Proteomes" id="UP001620234"/>
    </source>
</evidence>
<dbReference type="EMBL" id="JBJDPD010000023">
    <property type="protein sequence ID" value="MFK4001840.1"/>
    <property type="molecule type" value="Genomic_DNA"/>
</dbReference>
<proteinExistence type="predicted"/>
<feature type="transmembrane region" description="Helical" evidence="1">
    <location>
        <begin position="24"/>
        <end position="45"/>
    </location>
</feature>
<dbReference type="RefSeq" id="WP_114700855.1">
    <property type="nucleotide sequence ID" value="NZ_JBJDPD010000023.1"/>
</dbReference>
<keyword evidence="3" id="KW-1185">Reference proteome</keyword>
<keyword evidence="1" id="KW-0812">Transmembrane</keyword>
<keyword evidence="1" id="KW-0472">Membrane</keyword>
<name>A0ABW8LAA6_9GAMM</name>
<accession>A0ABW8LAA6</accession>
<evidence type="ECO:0000313" key="2">
    <source>
        <dbReference type="EMBL" id="MFK4001840.1"/>
    </source>
</evidence>
<sequence length="174" mass="19045">MSNNHKVKLDLKSHHGAYTAKRGLLLRFTIFMAWVVCIGLLLLFVTCQPVITKQIASDDNSRYYIYLSKITSGQASRYLLAFFVPDNSPASQAVTMPSSTAPNTHLSVTRGYSLIFIANHLLTDYDGLTLQNTIAARRICGAASSDAESKTRHPILLLYSVALTHKSLGGSCHG</sequence>
<gene>
    <name evidence="2" type="ORF">ACI2I3_10880</name>
</gene>